<dbReference type="InterPro" id="IPR001017">
    <property type="entry name" value="DH_E1"/>
</dbReference>
<evidence type="ECO:0000256" key="2">
    <source>
        <dbReference type="ARBA" id="ARBA00023002"/>
    </source>
</evidence>
<evidence type="ECO:0000313" key="6">
    <source>
        <dbReference type="Proteomes" id="UP001299970"/>
    </source>
</evidence>
<dbReference type="EMBL" id="JAKXMK010000002">
    <property type="protein sequence ID" value="MCH6164468.1"/>
    <property type="molecule type" value="Genomic_DNA"/>
</dbReference>
<organism evidence="5 6">
    <name type="scientific">Pseudonocardia alaniniphila</name>
    <dbReference type="NCBI Taxonomy" id="75291"/>
    <lineage>
        <taxon>Bacteria</taxon>
        <taxon>Bacillati</taxon>
        <taxon>Actinomycetota</taxon>
        <taxon>Actinomycetes</taxon>
        <taxon>Pseudonocardiales</taxon>
        <taxon>Pseudonocardiaceae</taxon>
        <taxon>Pseudonocardia</taxon>
    </lineage>
</organism>
<keyword evidence="6" id="KW-1185">Reference proteome</keyword>
<dbReference type="Pfam" id="PF00676">
    <property type="entry name" value="E1_dh"/>
    <property type="match status" value="1"/>
</dbReference>
<accession>A0ABS9T7P5</accession>
<reference evidence="5 6" key="1">
    <citation type="submission" date="2022-03" db="EMBL/GenBank/DDBJ databases">
        <title>Pseudonocardia alaer sp. nov., a novel actinomycete isolated from reed forest soil.</title>
        <authorList>
            <person name="Wang L."/>
        </authorList>
    </citation>
    <scope>NUCLEOTIDE SEQUENCE [LARGE SCALE GENOMIC DNA]</scope>
    <source>
        <strain evidence="5 6">Y-16303</strain>
        <plasmid evidence="5">unnamed</plasmid>
    </source>
</reference>
<keyword evidence="3" id="KW-0786">Thiamine pyrophosphate</keyword>
<dbReference type="SUPFAM" id="SSF52518">
    <property type="entry name" value="Thiamin diphosphate-binding fold (THDP-binding)"/>
    <property type="match status" value="1"/>
</dbReference>
<dbReference type="InterPro" id="IPR029061">
    <property type="entry name" value="THDP-binding"/>
</dbReference>
<dbReference type="CDD" id="cd02000">
    <property type="entry name" value="TPP_E1_PDC_ADC_BCADC"/>
    <property type="match status" value="1"/>
</dbReference>
<dbReference type="PANTHER" id="PTHR11516">
    <property type="entry name" value="PYRUVATE DEHYDROGENASE E1 COMPONENT, ALPHA SUBUNIT BACTERIAL AND ORGANELLAR"/>
    <property type="match status" value="1"/>
</dbReference>
<gene>
    <name evidence="5" type="ORF">MMF94_02135</name>
</gene>
<keyword evidence="2" id="KW-0560">Oxidoreductase</keyword>
<proteinExistence type="predicted"/>
<dbReference type="Gene3D" id="3.40.50.970">
    <property type="match status" value="1"/>
</dbReference>
<sequence length="325" mass="34604">MNGTPSPEQLRDALRLMWRIRAMEERVGQLKRAGEVHGLIHLSVGQEGVAAAVCGQLRDDDAVYSGHRAHGHALAKGAPLPAVLAELMGRVDGLCKGLGGSMHLVDVEHGLLGATGVVGGNIPMALGSALAARMRGSDAVAVVFFGDGAVQAGQFNESINIATLWKLPVVFVCENNGFAEFSPRSSHTNVERVSDVVAPYELPRETVDGNELASVWTVFGRMLAAVRAGEGPALLECLTHRLRGHYEGDPDRYREAVSKAEWQEKDPILRLQRQGAADGWLAEGDPAELEAAARAEVDEAVEAARRSPFPDEALAASLVRPGGMS</sequence>
<geneLocation type="plasmid" evidence="5">
    <name>unnamed</name>
</geneLocation>
<protein>
    <submittedName>
        <fullName evidence="5">Thiamine pyrophosphate-dependent dehydrogenase E1 component subunit alpha</fullName>
    </submittedName>
</protein>
<comment type="caution">
    <text evidence="5">The sequence shown here is derived from an EMBL/GenBank/DDBJ whole genome shotgun (WGS) entry which is preliminary data.</text>
</comment>
<dbReference type="PANTHER" id="PTHR11516:SF60">
    <property type="entry name" value="PYRUVATE DEHYDROGENASE E1 COMPONENT SUBUNIT ALPHA"/>
    <property type="match status" value="1"/>
</dbReference>
<dbReference type="InterPro" id="IPR050642">
    <property type="entry name" value="PDH_E1_Alpha_Subunit"/>
</dbReference>
<feature type="domain" description="Dehydrogenase E1 component" evidence="4">
    <location>
        <begin position="17"/>
        <end position="310"/>
    </location>
</feature>
<evidence type="ECO:0000256" key="1">
    <source>
        <dbReference type="ARBA" id="ARBA00001964"/>
    </source>
</evidence>
<evidence type="ECO:0000259" key="4">
    <source>
        <dbReference type="Pfam" id="PF00676"/>
    </source>
</evidence>
<evidence type="ECO:0000256" key="3">
    <source>
        <dbReference type="ARBA" id="ARBA00023052"/>
    </source>
</evidence>
<keyword evidence="5" id="KW-0614">Plasmid</keyword>
<dbReference type="Proteomes" id="UP001299970">
    <property type="component" value="Unassembled WGS sequence"/>
</dbReference>
<name>A0ABS9T7P5_9PSEU</name>
<evidence type="ECO:0000313" key="5">
    <source>
        <dbReference type="EMBL" id="MCH6164468.1"/>
    </source>
</evidence>
<dbReference type="RefSeq" id="WP_241034328.1">
    <property type="nucleotide sequence ID" value="NZ_BAAAJF010000034.1"/>
</dbReference>
<comment type="cofactor">
    <cofactor evidence="1">
        <name>thiamine diphosphate</name>
        <dbReference type="ChEBI" id="CHEBI:58937"/>
    </cofactor>
</comment>